<feature type="region of interest" description="Disordered" evidence="2">
    <location>
        <begin position="1168"/>
        <end position="1189"/>
    </location>
</feature>
<keyword evidence="3" id="KW-0812">Transmembrane</keyword>
<keyword evidence="3" id="KW-1133">Transmembrane helix</keyword>
<evidence type="ECO:0000256" key="3">
    <source>
        <dbReference type="SAM" id="Phobius"/>
    </source>
</evidence>
<dbReference type="Gene3D" id="2.60.40.10">
    <property type="entry name" value="Immunoglobulins"/>
    <property type="match status" value="1"/>
</dbReference>
<protein>
    <submittedName>
        <fullName evidence="6">Coiled-coil domain-containing protein 141 isoform X2</fullName>
    </submittedName>
</protein>
<feature type="coiled-coil region" evidence="1">
    <location>
        <begin position="67"/>
        <end position="94"/>
    </location>
</feature>
<dbReference type="InterPro" id="IPR003599">
    <property type="entry name" value="Ig_sub"/>
</dbReference>
<feature type="region of interest" description="Disordered" evidence="2">
    <location>
        <begin position="1203"/>
        <end position="1261"/>
    </location>
</feature>
<accession>A0ABM3U0M7</accession>
<dbReference type="Pfam" id="PF07679">
    <property type="entry name" value="I-set"/>
    <property type="match status" value="1"/>
</dbReference>
<evidence type="ECO:0000256" key="1">
    <source>
        <dbReference type="SAM" id="Coils"/>
    </source>
</evidence>
<feature type="coiled-coil region" evidence="1">
    <location>
        <begin position="947"/>
        <end position="1005"/>
    </location>
</feature>
<keyword evidence="1" id="KW-0175">Coiled coil</keyword>
<dbReference type="SMART" id="SM00409">
    <property type="entry name" value="IG"/>
    <property type="match status" value="1"/>
</dbReference>
<dbReference type="RefSeq" id="XP_057407888.1">
    <property type="nucleotide sequence ID" value="XM_057551905.1"/>
</dbReference>
<dbReference type="PANTHER" id="PTHR42757:SF44">
    <property type="entry name" value="COILED-COIL DOMAIN-CONTAINING PROTEIN 141"/>
    <property type="match status" value="1"/>
</dbReference>
<name>A0ABM3U0M7_BALAC</name>
<dbReference type="InterPro" id="IPR003598">
    <property type="entry name" value="Ig_sub2"/>
</dbReference>
<sequence length="1489" mass="168829">MSSQGSPGEEFSTTTVSSVAVQAGDSKIVIAIIKCGKWVQLQLAESQPNLLEIGSNQDETKKLLHDHELLLAKLKALEDRVWELLQEADKTAQENKDQSQVYDAMAKTLGEAWAALVSMLERRRELLRLTSEFFENALEFAIKIDQTEDFLQNTQEFESAESLKSLLQLHEHHTKELLERSLALLNKSQQLTDFIEKIKCDGPNVNPEMIQGAQNSCLKIDSLLELLQDRRRQLDKYLKQQQQELSQVLQICQWDQQESQVTCWFQKTIRNLQEQSLGSSLSDNEELIRKHEELIIKAKEWNSAVQKLKTEALGILLSKEDVEKEHLQLSNQKLTWLQEEFGRLMVERKTWLKKANDFFNSANKAFDVLGRVEAYLKLLKSEGLSLPVLAARHEELHREIKDCTADALQEGQALINELASCSSRVTGVHEMMGCIRRRVDHLTERCSAHREFALNRQQLTASVEGYLRKVEMSIQKISPVISNAMDVGSSLSESEKILSTYLELDKQAKETSHESEAAAKLLTEKNDFEPDEVASLSSKAKWLEEELNILGQSISSRSQVLQTYVAFLKLSEEVEEQCQGLKEFYQTDTLRKEEGDAETERHSDSVEKQWQLFLKRSFLTQDLGLKFLNLINMAKANEILNVKNEVHIMENTMESQKAEREELSRLRIAWQLKAAASKPMKQQWGAFKEQLRKTTHNLKLLQEALMPVSALDLGGSLQTILGLQRKWNEMKPQFQQLNDEVQYIIKESEELSGKGAPVKEKSQQLKDLIHLHQNQKERIQDYEEILYKIVQFHQVREELGRLFRSRELEFLQQPKEMGDAHGVQVLLSRSREKQAHIDHLHKLALSLGVDVISSVQRPNCSNVSAKNLQQQLDILEGDSLNWRAQAEDHERALTHSLEFCTARGEMSELKESFKDIKKKFNNLKFNYTKKNEKARNLKALKYQIQQVDMYAEKLQALKRKMGKVENKTFFLNYPNNKVNVLLEAMRDLQKNVDEFDKVVTDYRKNLDLTEHLQELIEECHFWYEDASATVVRVGKYSTECKTKEAVEILLQQFKKFITPSVPQQEERIQEISDLAQHLYGFEEGQKYAEKIVAKHKEVLESVTELCSSLTELKEKKEQAKPADDLVVSGAGEGQLPREVKQLVPGKEGAVQGLLLPVDVLSGEEYECVSPDDVSLPPLPGSPNSLLSPSDMELEAGALPSLRRHLSGHGTQTGASGPGEAPESGLPPPAAFADACKDKRETFSSHVEKPSPQFQAEPPLTSRGFLEESTDFHRISVKPPESMCSEVHARALHQRPQAQGGLLETPEKTHADNNVTKTRNRLHASQDASSGLGFQPGSSQACQRQMIPREEIKGTSAKNSVVSLAGQAPNFSRLLSNVTVMEGSPVTLEVEVTGFPEPTLTWYKKGQKLSADGHLQVLHKETRHSVFIPKVCEADAGLYVARAQNSSGTLSSNVILRVTGNRRPPITRINWILLSVIYVSVSLMYWLLTQ</sequence>
<dbReference type="GeneID" id="103013505"/>
<reference evidence="6" key="1">
    <citation type="submission" date="2025-08" db="UniProtKB">
        <authorList>
            <consortium name="RefSeq"/>
        </authorList>
    </citation>
    <scope>IDENTIFICATION</scope>
</reference>
<evidence type="ECO:0000259" key="4">
    <source>
        <dbReference type="PROSITE" id="PS50835"/>
    </source>
</evidence>
<dbReference type="Proteomes" id="UP001652580">
    <property type="component" value="Chromosome 8"/>
</dbReference>
<dbReference type="PANTHER" id="PTHR42757">
    <property type="entry name" value="IGLON FAMILY OF IMMUNOGLOBULIN SUPERFAMILY-RELATED"/>
    <property type="match status" value="1"/>
</dbReference>
<organism evidence="5 6">
    <name type="scientific">Balaenoptera acutorostrata</name>
    <name type="common">Common minke whale</name>
    <name type="synonym">Balaena rostrata</name>
    <dbReference type="NCBI Taxonomy" id="9767"/>
    <lineage>
        <taxon>Eukaryota</taxon>
        <taxon>Metazoa</taxon>
        <taxon>Chordata</taxon>
        <taxon>Craniata</taxon>
        <taxon>Vertebrata</taxon>
        <taxon>Euteleostomi</taxon>
        <taxon>Mammalia</taxon>
        <taxon>Eutheria</taxon>
        <taxon>Laurasiatheria</taxon>
        <taxon>Artiodactyla</taxon>
        <taxon>Whippomorpha</taxon>
        <taxon>Cetacea</taxon>
        <taxon>Mysticeti</taxon>
        <taxon>Balaenopteridae</taxon>
        <taxon>Balaenoptera</taxon>
    </lineage>
</organism>
<dbReference type="InterPro" id="IPR018159">
    <property type="entry name" value="Spectrin/alpha-actinin"/>
</dbReference>
<feature type="transmembrane region" description="Helical" evidence="3">
    <location>
        <begin position="1468"/>
        <end position="1487"/>
    </location>
</feature>
<evidence type="ECO:0000313" key="5">
    <source>
        <dbReference type="Proteomes" id="UP001652580"/>
    </source>
</evidence>
<dbReference type="CDD" id="cd00176">
    <property type="entry name" value="SPEC"/>
    <property type="match status" value="1"/>
</dbReference>
<feature type="coiled-coil region" evidence="1">
    <location>
        <begin position="758"/>
        <end position="785"/>
    </location>
</feature>
<feature type="domain" description="Ig-like" evidence="4">
    <location>
        <begin position="1368"/>
        <end position="1456"/>
    </location>
</feature>
<evidence type="ECO:0000256" key="2">
    <source>
        <dbReference type="SAM" id="MobiDB-lite"/>
    </source>
</evidence>
<dbReference type="InterPro" id="IPR050876">
    <property type="entry name" value="IgLON_domain"/>
</dbReference>
<dbReference type="PROSITE" id="PS50835">
    <property type="entry name" value="IG_LIKE"/>
    <property type="match status" value="1"/>
</dbReference>
<gene>
    <name evidence="6" type="primary">CCDC141</name>
</gene>
<evidence type="ECO:0000313" key="6">
    <source>
        <dbReference type="RefSeq" id="XP_057407888.1"/>
    </source>
</evidence>
<feature type="coiled-coil region" evidence="1">
    <location>
        <begin position="284"/>
        <end position="311"/>
    </location>
</feature>
<dbReference type="SUPFAM" id="SSF48726">
    <property type="entry name" value="Immunoglobulin"/>
    <property type="match status" value="1"/>
</dbReference>
<feature type="coiled-coil region" evidence="1">
    <location>
        <begin position="639"/>
        <end position="666"/>
    </location>
</feature>
<dbReference type="SUPFAM" id="SSF46966">
    <property type="entry name" value="Spectrin repeat"/>
    <property type="match status" value="3"/>
</dbReference>
<dbReference type="SMART" id="SM00408">
    <property type="entry name" value="IGc2"/>
    <property type="match status" value="1"/>
</dbReference>
<dbReference type="InterPro" id="IPR007110">
    <property type="entry name" value="Ig-like_dom"/>
</dbReference>
<dbReference type="Gene3D" id="1.20.58.60">
    <property type="match status" value="3"/>
</dbReference>
<dbReference type="InterPro" id="IPR002017">
    <property type="entry name" value="Spectrin_repeat"/>
</dbReference>
<keyword evidence="5" id="KW-1185">Reference proteome</keyword>
<dbReference type="Pfam" id="PF00435">
    <property type="entry name" value="Spectrin"/>
    <property type="match status" value="1"/>
</dbReference>
<proteinExistence type="predicted"/>
<dbReference type="InterPro" id="IPR013098">
    <property type="entry name" value="Ig_I-set"/>
</dbReference>
<dbReference type="InterPro" id="IPR013783">
    <property type="entry name" value="Ig-like_fold"/>
</dbReference>
<feature type="compositionally biased region" description="Basic and acidic residues" evidence="2">
    <location>
        <begin position="1234"/>
        <end position="1248"/>
    </location>
</feature>
<keyword evidence="3" id="KW-0472">Membrane</keyword>
<dbReference type="InterPro" id="IPR036179">
    <property type="entry name" value="Ig-like_dom_sf"/>
</dbReference>